<evidence type="ECO:0000256" key="1">
    <source>
        <dbReference type="SAM" id="SignalP"/>
    </source>
</evidence>
<keyword evidence="5" id="KW-1185">Reference proteome</keyword>
<evidence type="ECO:0000313" key="4">
    <source>
        <dbReference type="EMBL" id="RDY24205.1"/>
    </source>
</evidence>
<reference evidence="4 5" key="1">
    <citation type="journal article" date="2017" name="Genome Announc.">
        <title>Draft Genome Sequence of Romboutsia maritimum sp. nov. Strain CCRI-22766(T), Isolated from Coastal Estuarine Mud.</title>
        <authorList>
            <person name="Maheux A.F."/>
            <person name="Boudreau D.K."/>
            <person name="Berube E."/>
            <person name="Boissinot M."/>
            <person name="Raymond F."/>
            <person name="Brodeur S."/>
            <person name="Corbeil J."/>
            <person name="Brightwell G."/>
            <person name="Broda D."/>
            <person name="Omar R.F."/>
            <person name="Bergeron M.G."/>
        </authorList>
    </citation>
    <scope>NUCLEOTIDE SEQUENCE [LARGE SCALE GENOMIC DNA]</scope>
    <source>
        <strain evidence="4 5">CCRI-22766</strain>
    </source>
</reference>
<dbReference type="Pfam" id="PF16111">
    <property type="entry name" value="DUF4829"/>
    <property type="match status" value="1"/>
</dbReference>
<gene>
    <name evidence="4" type="ORF">CHF27_003765</name>
</gene>
<dbReference type="InterPro" id="IPR032256">
    <property type="entry name" value="DUF4829"/>
</dbReference>
<organism evidence="4 5">
    <name type="scientific">Romboutsia maritimum</name>
    <dbReference type="NCBI Taxonomy" id="2020948"/>
    <lineage>
        <taxon>Bacteria</taxon>
        <taxon>Bacillati</taxon>
        <taxon>Bacillota</taxon>
        <taxon>Clostridia</taxon>
        <taxon>Peptostreptococcales</taxon>
        <taxon>Peptostreptococcaceae</taxon>
        <taxon>Romboutsia</taxon>
    </lineage>
</organism>
<dbReference type="InterPro" id="IPR032257">
    <property type="entry name" value="DUF4830"/>
</dbReference>
<accession>A0A371IUQ6</accession>
<dbReference type="Proteomes" id="UP000243494">
    <property type="component" value="Unassembled WGS sequence"/>
</dbReference>
<feature type="domain" description="DUF4830" evidence="3">
    <location>
        <begin position="163"/>
        <end position="255"/>
    </location>
</feature>
<feature type="signal peptide" evidence="1">
    <location>
        <begin position="1"/>
        <end position="22"/>
    </location>
</feature>
<evidence type="ECO:0000259" key="2">
    <source>
        <dbReference type="Pfam" id="PF16111"/>
    </source>
</evidence>
<dbReference type="OrthoDB" id="9804799at2"/>
<evidence type="ECO:0000313" key="5">
    <source>
        <dbReference type="Proteomes" id="UP000243494"/>
    </source>
</evidence>
<dbReference type="PROSITE" id="PS51257">
    <property type="entry name" value="PROKAR_LIPOPROTEIN"/>
    <property type="match status" value="1"/>
</dbReference>
<evidence type="ECO:0000259" key="3">
    <source>
        <dbReference type="Pfam" id="PF16112"/>
    </source>
</evidence>
<sequence length="417" mass="48421">MKNKKFLSIVILLVSISMIIGCENSDLNNPLQKTQKVSSDLFSELEDTTKIDVYHNVYFEEDYKPSVISDKNIINDFLNYTLESVDNSKKELSGNPVKSKMIFYDKNNNKKELKYVYDDLYEFGYVLNGEKRYDLPYDFFRLLAASEKYRSEHATVKQDVKNLFSKYKYKPSFMISSQFKKLPENLKYGYEENIEKIYWSYCMELSKAVGMDFLNLLSNEISAEKYYLLEPLGKFAQEANGIVIRHKGKIVGAYIQGNNDGMVSTLDKKSFEKIKKMKIDTWVCNNILDRQSKLYKESSNRSDLDLIKTYFEAMENKNYVNLLSTMDTKSIIDTLNCNIKNSELYQENIGESLPRYANKINILDIKKSEKDEKTYHVEMDITTSDYATIESGKNVRTVVITEENGVKKIEIDVPGPQ</sequence>
<keyword evidence="1" id="KW-0732">Signal</keyword>
<feature type="domain" description="DUF4829" evidence="2">
    <location>
        <begin position="307"/>
        <end position="404"/>
    </location>
</feature>
<dbReference type="RefSeq" id="WP_095406191.1">
    <property type="nucleotide sequence ID" value="NZ_NOJZ02000004.1"/>
</dbReference>
<comment type="caution">
    <text evidence="4">The sequence shown here is derived from an EMBL/GenBank/DDBJ whole genome shotgun (WGS) entry which is preliminary data.</text>
</comment>
<protein>
    <submittedName>
        <fullName evidence="4">DUF4830 domain-containing protein</fullName>
    </submittedName>
</protein>
<dbReference type="AlphaFoldDB" id="A0A371IUQ6"/>
<name>A0A371IUQ6_9FIRM</name>
<proteinExistence type="predicted"/>
<dbReference type="Pfam" id="PF16112">
    <property type="entry name" value="DUF4830"/>
    <property type="match status" value="1"/>
</dbReference>
<feature type="chain" id="PRO_5039454491" evidence="1">
    <location>
        <begin position="23"/>
        <end position="417"/>
    </location>
</feature>
<dbReference type="EMBL" id="NOJZ02000004">
    <property type="protein sequence ID" value="RDY24205.1"/>
    <property type="molecule type" value="Genomic_DNA"/>
</dbReference>